<keyword evidence="2" id="KW-1185">Reference proteome</keyword>
<reference evidence="1 2" key="1">
    <citation type="journal article" date="2015" name="Stand. Genomic Sci.">
        <title>Genomic Encyclopedia of Bacterial and Archaeal Type Strains, Phase III: the genomes of soil and plant-associated and newly described type strains.</title>
        <authorList>
            <person name="Whitman W.B."/>
            <person name="Woyke T."/>
            <person name="Klenk H.P."/>
            <person name="Zhou Y."/>
            <person name="Lilburn T.G."/>
            <person name="Beck B.J."/>
            <person name="De Vos P."/>
            <person name="Vandamme P."/>
            <person name="Eisen J.A."/>
            <person name="Garrity G."/>
            <person name="Hugenholtz P."/>
            <person name="Kyrpides N.C."/>
        </authorList>
    </citation>
    <scope>NUCLEOTIDE SEQUENCE [LARGE SCALE GENOMIC DNA]</scope>
    <source>
        <strain evidence="1 2">VKM Ac-2540</strain>
    </source>
</reference>
<dbReference type="EMBL" id="SHKR01000015">
    <property type="protein sequence ID" value="RZU11130.1"/>
    <property type="molecule type" value="Genomic_DNA"/>
</dbReference>
<evidence type="ECO:0000313" key="1">
    <source>
        <dbReference type="EMBL" id="RZU11130.1"/>
    </source>
</evidence>
<evidence type="ECO:0000313" key="2">
    <source>
        <dbReference type="Proteomes" id="UP000292027"/>
    </source>
</evidence>
<dbReference type="OrthoDB" id="3290460at2"/>
<accession>A0A4Q7WM80</accession>
<dbReference type="RefSeq" id="WP_130447615.1">
    <property type="nucleotide sequence ID" value="NZ_SHKR01000015.1"/>
</dbReference>
<dbReference type="Proteomes" id="UP000292027">
    <property type="component" value="Unassembled WGS sequence"/>
</dbReference>
<gene>
    <name evidence="1" type="ORF">EV645_6288</name>
</gene>
<name>A0A4Q7WM80_9ACTN</name>
<protein>
    <submittedName>
        <fullName evidence="1">Uncharacterized protein</fullName>
    </submittedName>
</protein>
<proteinExistence type="predicted"/>
<comment type="caution">
    <text evidence="1">The sequence shown here is derived from an EMBL/GenBank/DDBJ whole genome shotgun (WGS) entry which is preliminary data.</text>
</comment>
<dbReference type="AlphaFoldDB" id="A0A4Q7WM80"/>
<sequence>MTTIQFTETTTSTLDQFVAALTDFRPGRAKIFANSHDDYLKVHDEGPGYAEVPSCLNLSDAP</sequence>
<organism evidence="1 2">
    <name type="scientific">Kribbella rubisoli</name>
    <dbReference type="NCBI Taxonomy" id="3075929"/>
    <lineage>
        <taxon>Bacteria</taxon>
        <taxon>Bacillati</taxon>
        <taxon>Actinomycetota</taxon>
        <taxon>Actinomycetes</taxon>
        <taxon>Propionibacteriales</taxon>
        <taxon>Kribbellaceae</taxon>
        <taxon>Kribbella</taxon>
    </lineage>
</organism>